<evidence type="ECO:0000313" key="2">
    <source>
        <dbReference type="EMBL" id="WWF01641.1"/>
    </source>
</evidence>
<keyword evidence="3" id="KW-1185">Reference proteome</keyword>
<reference evidence="2 3" key="1">
    <citation type="submission" date="2022-09" db="EMBL/GenBank/DDBJ databases">
        <authorList>
            <person name="Giprobiosintez L."/>
        </authorList>
    </citation>
    <scope>NUCLEOTIDE SEQUENCE [LARGE SCALE GENOMIC DNA]</scope>
    <source>
        <strain evidence="3">VKPM-B-12549 (GBS-15)</strain>
    </source>
</reference>
<name>A0ABZ2F3B8_METCP</name>
<feature type="domain" description="Transposase IS200-like" evidence="1">
    <location>
        <begin position="21"/>
        <end position="168"/>
    </location>
</feature>
<dbReference type="SUPFAM" id="SSF143422">
    <property type="entry name" value="Transposase IS200-like"/>
    <property type="match status" value="1"/>
</dbReference>
<gene>
    <name evidence="2" type="ORF">N4J17_14395</name>
</gene>
<dbReference type="InterPro" id="IPR036515">
    <property type="entry name" value="Transposase_17_sf"/>
</dbReference>
<dbReference type="Proteomes" id="UP001359308">
    <property type="component" value="Chromosome"/>
</dbReference>
<evidence type="ECO:0000313" key="3">
    <source>
        <dbReference type="Proteomes" id="UP001359308"/>
    </source>
</evidence>
<dbReference type="SMART" id="SM01321">
    <property type="entry name" value="Y1_Tnp"/>
    <property type="match status" value="1"/>
</dbReference>
<dbReference type="RefSeq" id="WP_198322654.1">
    <property type="nucleotide sequence ID" value="NZ_CP104311.1"/>
</dbReference>
<dbReference type="EMBL" id="CP104311">
    <property type="protein sequence ID" value="WWF01641.1"/>
    <property type="molecule type" value="Genomic_DNA"/>
</dbReference>
<dbReference type="PANTHER" id="PTHR36966">
    <property type="entry name" value="REP-ASSOCIATED TYROSINE TRANSPOSASE"/>
    <property type="match status" value="1"/>
</dbReference>
<accession>A0ABZ2F3B8</accession>
<dbReference type="InterPro" id="IPR052715">
    <property type="entry name" value="RAYT_transposase"/>
</dbReference>
<dbReference type="Gene3D" id="3.30.70.1290">
    <property type="entry name" value="Transposase IS200-like"/>
    <property type="match status" value="1"/>
</dbReference>
<sequence>MNHVSGTRQRRSIRLKDYDYSQAGAYFVTMCTQNRACLFGDVIDGAMRVNDAGRMVQTVWDELPLHYVGVELDTFVVMPNHVHGIIVLVGAGPRACPKSGRPQGAAPTLSLPDVVHRFKTLTTKRYTDGVKTGGWPPFHGRVWQRNYYEHIIRDEVSLHRIREYIANNPQQWALDRENPANQMRGEP</sequence>
<dbReference type="PANTHER" id="PTHR36966:SF1">
    <property type="entry name" value="REP-ASSOCIATED TYROSINE TRANSPOSASE"/>
    <property type="match status" value="1"/>
</dbReference>
<protein>
    <submittedName>
        <fullName evidence="2">Transposase</fullName>
    </submittedName>
</protein>
<organism evidence="2 3">
    <name type="scientific">Methylococcus capsulatus</name>
    <dbReference type="NCBI Taxonomy" id="414"/>
    <lineage>
        <taxon>Bacteria</taxon>
        <taxon>Pseudomonadati</taxon>
        <taxon>Pseudomonadota</taxon>
        <taxon>Gammaproteobacteria</taxon>
        <taxon>Methylococcales</taxon>
        <taxon>Methylococcaceae</taxon>
        <taxon>Methylococcus</taxon>
    </lineage>
</organism>
<evidence type="ECO:0000259" key="1">
    <source>
        <dbReference type="SMART" id="SM01321"/>
    </source>
</evidence>
<proteinExistence type="predicted"/>
<dbReference type="InterPro" id="IPR002686">
    <property type="entry name" value="Transposase_17"/>
</dbReference>